<dbReference type="Pfam" id="PF00096">
    <property type="entry name" value="zf-C2H2"/>
    <property type="match status" value="4"/>
</dbReference>
<accession>A0AAV7J367</accession>
<dbReference type="GO" id="GO:0008270">
    <property type="term" value="F:zinc ion binding"/>
    <property type="evidence" value="ECO:0007669"/>
    <property type="project" value="UniProtKB-UniRule"/>
</dbReference>
<evidence type="ECO:0000256" key="4">
    <source>
        <dbReference type="ARBA" id="ARBA00022771"/>
    </source>
</evidence>
<feature type="binding site" evidence="10">
    <location>
        <position position="31"/>
    </location>
    <ligand>
        <name>Zn(2+)</name>
        <dbReference type="ChEBI" id="CHEBI:29105"/>
    </ligand>
</feature>
<dbReference type="PANTHER" id="PTHR24388:SF54">
    <property type="entry name" value="PROTEIN ESCARGOT"/>
    <property type="match status" value="1"/>
</dbReference>
<dbReference type="AlphaFoldDB" id="A0AAV7J367"/>
<feature type="compositionally biased region" description="Basic residues" evidence="11">
    <location>
        <begin position="299"/>
        <end position="319"/>
    </location>
</feature>
<keyword evidence="5 10" id="KW-0862">Zinc</keyword>
<dbReference type="InterPro" id="IPR036236">
    <property type="entry name" value="Znf_C2H2_sf"/>
</dbReference>
<evidence type="ECO:0000256" key="10">
    <source>
        <dbReference type="PROSITE-ProRule" id="PRU01263"/>
    </source>
</evidence>
<dbReference type="PROSITE" id="PS00028">
    <property type="entry name" value="ZINC_FINGER_C2H2_1"/>
    <property type="match status" value="6"/>
</dbReference>
<gene>
    <name evidence="14" type="ORF">KQX54_011447</name>
</gene>
<evidence type="ECO:0000256" key="1">
    <source>
        <dbReference type="ARBA" id="ARBA00004123"/>
    </source>
</evidence>
<evidence type="ECO:0000256" key="9">
    <source>
        <dbReference type="PROSITE-ProRule" id="PRU00042"/>
    </source>
</evidence>
<feature type="domain" description="C2H2-type" evidence="12">
    <location>
        <begin position="515"/>
        <end position="541"/>
    </location>
</feature>
<feature type="binding site" evidence="10">
    <location>
        <position position="79"/>
    </location>
    <ligand>
        <name>Zn(2+)</name>
        <dbReference type="ChEBI" id="CHEBI:29105"/>
    </ligand>
</feature>
<keyword evidence="4 9" id="KW-0863">Zinc-finger</keyword>
<feature type="region of interest" description="Disordered" evidence="11">
    <location>
        <begin position="280"/>
        <end position="319"/>
    </location>
</feature>
<dbReference type="GO" id="GO:0000978">
    <property type="term" value="F:RNA polymerase II cis-regulatory region sequence-specific DNA binding"/>
    <property type="evidence" value="ECO:0007669"/>
    <property type="project" value="TreeGrafter"/>
</dbReference>
<dbReference type="SMART" id="SM00868">
    <property type="entry name" value="zf-AD"/>
    <property type="match status" value="1"/>
</dbReference>
<comment type="caution">
    <text evidence="14">The sequence shown here is derived from an EMBL/GenBank/DDBJ whole genome shotgun (WGS) entry which is preliminary data.</text>
</comment>
<dbReference type="InterPro" id="IPR013087">
    <property type="entry name" value="Znf_C2H2_type"/>
</dbReference>
<dbReference type="InterPro" id="IPR050527">
    <property type="entry name" value="Snail/Krueppel_Znf"/>
</dbReference>
<dbReference type="SMART" id="SM00355">
    <property type="entry name" value="ZnF_C2H2"/>
    <property type="match status" value="7"/>
</dbReference>
<dbReference type="GO" id="GO:0005634">
    <property type="term" value="C:nucleus"/>
    <property type="evidence" value="ECO:0007669"/>
    <property type="project" value="InterPro"/>
</dbReference>
<evidence type="ECO:0000259" key="12">
    <source>
        <dbReference type="PROSITE" id="PS50157"/>
    </source>
</evidence>
<dbReference type="PROSITE" id="PS50157">
    <property type="entry name" value="ZINC_FINGER_C2H2_2"/>
    <property type="match status" value="6"/>
</dbReference>
<evidence type="ECO:0000256" key="7">
    <source>
        <dbReference type="ARBA" id="ARBA00023242"/>
    </source>
</evidence>
<evidence type="ECO:0000256" key="5">
    <source>
        <dbReference type="ARBA" id="ARBA00022833"/>
    </source>
</evidence>
<dbReference type="Gene3D" id="3.30.160.60">
    <property type="entry name" value="Classic Zinc Finger"/>
    <property type="match status" value="4"/>
</dbReference>
<feature type="binding site" evidence="10">
    <location>
        <position position="34"/>
    </location>
    <ligand>
        <name>Zn(2+)</name>
        <dbReference type="ChEBI" id="CHEBI:29105"/>
    </ligand>
</feature>
<evidence type="ECO:0000259" key="13">
    <source>
        <dbReference type="PROSITE" id="PS51915"/>
    </source>
</evidence>
<organism evidence="14 15">
    <name type="scientific">Cotesia glomerata</name>
    <name type="common">Lepidopteran parasitic wasp</name>
    <name type="synonym">Apanteles glomeratus</name>
    <dbReference type="NCBI Taxonomy" id="32391"/>
    <lineage>
        <taxon>Eukaryota</taxon>
        <taxon>Metazoa</taxon>
        <taxon>Ecdysozoa</taxon>
        <taxon>Arthropoda</taxon>
        <taxon>Hexapoda</taxon>
        <taxon>Insecta</taxon>
        <taxon>Pterygota</taxon>
        <taxon>Neoptera</taxon>
        <taxon>Endopterygota</taxon>
        <taxon>Hymenoptera</taxon>
        <taxon>Apocrita</taxon>
        <taxon>Ichneumonoidea</taxon>
        <taxon>Braconidae</taxon>
        <taxon>Microgastrinae</taxon>
        <taxon>Cotesia</taxon>
    </lineage>
</organism>
<feature type="domain" description="C2H2-type" evidence="12">
    <location>
        <begin position="487"/>
        <end position="514"/>
    </location>
</feature>
<dbReference type="Pfam" id="PF07776">
    <property type="entry name" value="zf-AD"/>
    <property type="match status" value="1"/>
</dbReference>
<feature type="domain" description="C2H2-type" evidence="12">
    <location>
        <begin position="403"/>
        <end position="426"/>
    </location>
</feature>
<sequence length="541" mass="62651">MKNSLLRGFTVDNNDNNTMSQIKIINLSNICRVCLKQGIKKMSPIFGDTSNNIADVLSYLADVQLNPHDGLPAAICLTCKKKVEEFYKFRNLIEFSDKTLRSYLKINNENDLNFEGEQENIFSDNNDSGITYVVTMPNDSTQIWDTADTLELKKNADKEVEILDEDVKIGLYNKNENYGDKNKMSNVQKQKKYNDIFCQLCSKKFNSVKDLKDHVDDHCLLSEAHDKSPNKIEKEICLKTEVKEEEPNLDEFYEKSEPENSQLLFDALTNSEPVSQEIVKLNSESEDIKTERSKATETKKKRKKKTNEPKRTRRRQFPRVRNKLDRIIDQGGICLGFKFKDSYFESVVLCKFCSEELTTEMINDHASHCLIQNRNLVCDECGQQFDETAELKSHKATHSSQPLTCIHCNTNFSNINTYNTHMKRHTLGSRFNCETCGKKFFSNSELVRHVQKHLNNKQFTCNNCDASFVTRPELTRHLKYHTGFKKFKCHICGKAYYESGHLKVHMRYHSGEKPFICQTCGKPFITKSKLLRHEKIHLSKT</sequence>
<dbReference type="PANTHER" id="PTHR24388">
    <property type="entry name" value="ZINC FINGER PROTEIN"/>
    <property type="match status" value="1"/>
</dbReference>
<dbReference type="SUPFAM" id="SSF57667">
    <property type="entry name" value="beta-beta-alpha zinc fingers"/>
    <property type="match status" value="4"/>
</dbReference>
<dbReference type="SUPFAM" id="SSF57716">
    <property type="entry name" value="Glucocorticoid receptor-like (DNA-binding domain)"/>
    <property type="match status" value="1"/>
</dbReference>
<evidence type="ECO:0000256" key="6">
    <source>
        <dbReference type="ARBA" id="ARBA00023125"/>
    </source>
</evidence>
<evidence type="ECO:0000256" key="3">
    <source>
        <dbReference type="ARBA" id="ARBA00022737"/>
    </source>
</evidence>
<name>A0AAV7J367_COTGL</name>
<keyword evidence="15" id="KW-1185">Reference proteome</keyword>
<feature type="domain" description="ZAD" evidence="13">
    <location>
        <begin position="29"/>
        <end position="103"/>
    </location>
</feature>
<dbReference type="Proteomes" id="UP000826195">
    <property type="component" value="Unassembled WGS sequence"/>
</dbReference>
<dbReference type="Gene3D" id="3.40.1800.20">
    <property type="match status" value="1"/>
</dbReference>
<proteinExistence type="inferred from homology"/>
<dbReference type="FunFam" id="3.30.160.60:FF:000264">
    <property type="entry name" value="Zinc finger protein 236"/>
    <property type="match status" value="1"/>
</dbReference>
<dbReference type="GO" id="GO:0000981">
    <property type="term" value="F:DNA-binding transcription factor activity, RNA polymerase II-specific"/>
    <property type="evidence" value="ECO:0007669"/>
    <property type="project" value="TreeGrafter"/>
</dbReference>
<keyword evidence="6" id="KW-0238">DNA-binding</keyword>
<feature type="binding site" evidence="10">
    <location>
        <position position="76"/>
    </location>
    <ligand>
        <name>Zn(2+)</name>
        <dbReference type="ChEBI" id="CHEBI:29105"/>
    </ligand>
</feature>
<feature type="domain" description="C2H2-type" evidence="12">
    <location>
        <begin position="376"/>
        <end position="403"/>
    </location>
</feature>
<comment type="subcellular location">
    <subcellularLocation>
        <location evidence="1">Nucleus</location>
    </subcellularLocation>
</comment>
<dbReference type="FunFam" id="3.30.160.60:FF:000358">
    <property type="entry name" value="zinc finger protein 24"/>
    <property type="match status" value="1"/>
</dbReference>
<evidence type="ECO:0000313" key="14">
    <source>
        <dbReference type="EMBL" id="KAH0564330.1"/>
    </source>
</evidence>
<reference evidence="14 15" key="1">
    <citation type="journal article" date="2021" name="J. Hered.">
        <title>A chromosome-level genome assembly of the parasitoid wasp, Cotesia glomerata (Hymenoptera: Braconidae).</title>
        <authorList>
            <person name="Pinto B.J."/>
            <person name="Weis J.J."/>
            <person name="Gamble T."/>
            <person name="Ode P.J."/>
            <person name="Paul R."/>
            <person name="Zaspel J.M."/>
        </authorList>
    </citation>
    <scope>NUCLEOTIDE SEQUENCE [LARGE SCALE GENOMIC DNA]</scope>
    <source>
        <strain evidence="14">CgM1</strain>
    </source>
</reference>
<keyword evidence="3" id="KW-0677">Repeat</keyword>
<evidence type="ECO:0000256" key="8">
    <source>
        <dbReference type="ARBA" id="ARBA00037948"/>
    </source>
</evidence>
<feature type="domain" description="C2H2-type" evidence="12">
    <location>
        <begin position="431"/>
        <end position="458"/>
    </location>
</feature>
<evidence type="ECO:0000313" key="15">
    <source>
        <dbReference type="Proteomes" id="UP000826195"/>
    </source>
</evidence>
<keyword evidence="2 10" id="KW-0479">Metal-binding</keyword>
<feature type="compositionally biased region" description="Basic and acidic residues" evidence="11">
    <location>
        <begin position="286"/>
        <end position="298"/>
    </location>
</feature>
<evidence type="ECO:0000256" key="2">
    <source>
        <dbReference type="ARBA" id="ARBA00022723"/>
    </source>
</evidence>
<dbReference type="PROSITE" id="PS51915">
    <property type="entry name" value="ZAD"/>
    <property type="match status" value="1"/>
</dbReference>
<protein>
    <submittedName>
        <fullName evidence="14">Uncharacterized protein</fullName>
    </submittedName>
</protein>
<dbReference type="InterPro" id="IPR012934">
    <property type="entry name" value="Znf_AD"/>
</dbReference>
<evidence type="ECO:0000256" key="11">
    <source>
        <dbReference type="SAM" id="MobiDB-lite"/>
    </source>
</evidence>
<feature type="domain" description="C2H2-type" evidence="12">
    <location>
        <begin position="459"/>
        <end position="486"/>
    </location>
</feature>
<comment type="similarity">
    <text evidence="8">Belongs to the snail C2H2-type zinc-finger protein family.</text>
</comment>
<dbReference type="EMBL" id="JAHXZJ010000002">
    <property type="protein sequence ID" value="KAH0564330.1"/>
    <property type="molecule type" value="Genomic_DNA"/>
</dbReference>
<keyword evidence="7" id="KW-0539">Nucleus</keyword>